<organism evidence="15 16">
    <name type="scientific">Phytophthora nicotianae P1569</name>
    <dbReference type="NCBI Taxonomy" id="1317065"/>
    <lineage>
        <taxon>Eukaryota</taxon>
        <taxon>Sar</taxon>
        <taxon>Stramenopiles</taxon>
        <taxon>Oomycota</taxon>
        <taxon>Peronosporomycetes</taxon>
        <taxon>Peronosporales</taxon>
        <taxon>Peronosporaceae</taxon>
        <taxon>Phytophthora</taxon>
    </lineage>
</organism>
<dbReference type="PANTHER" id="PTHR15627:SF8">
    <property type="entry name" value="TRNA-URIDINE AMINOCARBOXYPROPYLTRANSFERASE 1"/>
    <property type="match status" value="1"/>
</dbReference>
<dbReference type="PANTHER" id="PTHR15627">
    <property type="entry name" value="NATURAL KILLER CELL-SPECIFIC ANTIGEN KLIP1"/>
    <property type="match status" value="1"/>
</dbReference>
<comment type="catalytic activity">
    <reaction evidence="11">
        <text>a uridine in tRNA + S-adenosyl-L-methionine = a 3-[(3S)-3-amino-3-carboxypropyl]uridine in tRNA + S-methyl-5'-thioadenosine + H(+)</text>
        <dbReference type="Rhea" id="RHEA:62432"/>
        <dbReference type="Rhea" id="RHEA-COMP:13339"/>
        <dbReference type="Rhea" id="RHEA-COMP:16092"/>
        <dbReference type="ChEBI" id="CHEBI:15378"/>
        <dbReference type="ChEBI" id="CHEBI:17509"/>
        <dbReference type="ChEBI" id="CHEBI:59789"/>
        <dbReference type="ChEBI" id="CHEBI:65315"/>
        <dbReference type="ChEBI" id="CHEBI:82930"/>
        <dbReference type="EC" id="2.5.1.25"/>
    </reaction>
</comment>
<evidence type="ECO:0000256" key="12">
    <source>
        <dbReference type="PROSITE-ProRule" id="PRU00047"/>
    </source>
</evidence>
<keyword evidence="4" id="KW-0949">S-adenosyl-L-methionine</keyword>
<dbReference type="InterPro" id="IPR001878">
    <property type="entry name" value="Znf_CCHC"/>
</dbReference>
<gene>
    <name evidence="15" type="ORF">F443_17557</name>
</gene>
<dbReference type="Pfam" id="PF00098">
    <property type="entry name" value="zf-CCHC"/>
    <property type="match status" value="2"/>
</dbReference>
<dbReference type="OrthoDB" id="3173at2759"/>
<dbReference type="GO" id="GO:0016432">
    <property type="term" value="F:tRNA-uridine aminocarboxypropyltransferase activity"/>
    <property type="evidence" value="ECO:0007669"/>
    <property type="project" value="UniProtKB-EC"/>
</dbReference>
<dbReference type="InterPro" id="IPR036875">
    <property type="entry name" value="Znf_CCHC_sf"/>
</dbReference>
<accession>V9EB92</accession>
<name>V9EB92_PHYNI</name>
<keyword evidence="3" id="KW-0808">Transferase</keyword>
<evidence type="ECO:0000256" key="9">
    <source>
        <dbReference type="ARBA" id="ARBA00039242"/>
    </source>
</evidence>
<keyword evidence="12" id="KW-0862">Zinc</keyword>
<evidence type="ECO:0000256" key="5">
    <source>
        <dbReference type="ARBA" id="ARBA00022694"/>
    </source>
</evidence>
<evidence type="ECO:0000256" key="2">
    <source>
        <dbReference type="ARBA" id="ARBA00012386"/>
    </source>
</evidence>
<dbReference type="EC" id="2.5.1.25" evidence="2"/>
<keyword evidence="5" id="KW-0819">tRNA processing</keyword>
<evidence type="ECO:0000256" key="4">
    <source>
        <dbReference type="ARBA" id="ARBA00022691"/>
    </source>
</evidence>
<dbReference type="SUPFAM" id="SSF57756">
    <property type="entry name" value="Retrovirus zinc finger-like domains"/>
    <property type="match status" value="1"/>
</dbReference>
<keyword evidence="6" id="KW-0539">Nucleus</keyword>
<evidence type="ECO:0000256" key="7">
    <source>
        <dbReference type="ARBA" id="ARBA00037050"/>
    </source>
</evidence>
<dbReference type="SMART" id="SM01144">
    <property type="entry name" value="DTW"/>
    <property type="match status" value="1"/>
</dbReference>
<evidence type="ECO:0000256" key="6">
    <source>
        <dbReference type="ARBA" id="ARBA00023242"/>
    </source>
</evidence>
<dbReference type="Pfam" id="PF03942">
    <property type="entry name" value="DTW"/>
    <property type="match status" value="1"/>
</dbReference>
<evidence type="ECO:0000256" key="1">
    <source>
        <dbReference type="ARBA" id="ARBA00004123"/>
    </source>
</evidence>
<comment type="function">
    <text evidence="7">Catalyzes the formation of 3-(3-amino-3-carboxypropyl)uridine (acp3U) at position 20 in the D-loop of several cytoplasmic tRNAs (acp3U(20)).</text>
</comment>
<dbReference type="Proteomes" id="UP000018721">
    <property type="component" value="Unassembled WGS sequence"/>
</dbReference>
<dbReference type="InterPro" id="IPR051521">
    <property type="entry name" value="tRNA_Mod/Golgi_Maint"/>
</dbReference>
<dbReference type="HOGENOM" id="CLU_830228_0_0_1"/>
<evidence type="ECO:0000256" key="11">
    <source>
        <dbReference type="ARBA" id="ARBA00048718"/>
    </source>
</evidence>
<sequence>MIVDNRNDQHSYGILANDWLDVLTAFKNGTSRQLMEQNMSVEVPLEEQPKAWARVPCTSCQRSYKFYCPKCNITLGVPENVTVPALKLPLQVHVWFQDKIKKSTAPHAKVLAPQDVQIVPYPAAKGGDVLPTYTRENAVVVYPSFEAETLEQINAEELRDIRTLIFIDCPWQKAPVIMTDPAIADLRHVKLARPPKESNFWRYHKAGAGCVSTIEAIQLMLEEYTIAAKKAKIALPEGSEDAQLSDLLFFFKLQFSRIVEHFETEADPERKPPMDANEKERRRLMYSQKEKGKKRRLENKLQAWEARSKAIQAGEQPPVTTQSKRHRRCYNCKKDDHHSKDCPQPCRYCKQVGHFSANCSMKQAAYEREMKFQQTPRTKAL</sequence>
<feature type="region of interest" description="Disordered" evidence="13">
    <location>
        <begin position="308"/>
        <end position="327"/>
    </location>
</feature>
<dbReference type="Gene3D" id="4.10.60.10">
    <property type="entry name" value="Zinc finger, CCHC-type"/>
    <property type="match status" value="1"/>
</dbReference>
<evidence type="ECO:0000256" key="8">
    <source>
        <dbReference type="ARBA" id="ARBA00038290"/>
    </source>
</evidence>
<proteinExistence type="inferred from homology"/>
<dbReference type="GO" id="GO:0005634">
    <property type="term" value="C:nucleus"/>
    <property type="evidence" value="ECO:0007669"/>
    <property type="project" value="UniProtKB-SubCell"/>
</dbReference>
<dbReference type="PROSITE" id="PS50158">
    <property type="entry name" value="ZF_CCHC"/>
    <property type="match status" value="1"/>
</dbReference>
<keyword evidence="16" id="KW-1185">Reference proteome</keyword>
<keyword evidence="12" id="KW-0479">Metal-binding</keyword>
<dbReference type="eggNOG" id="KOG3795">
    <property type="taxonomic scope" value="Eukaryota"/>
</dbReference>
<feature type="domain" description="CCHC-type" evidence="14">
    <location>
        <begin position="327"/>
        <end position="344"/>
    </location>
</feature>
<evidence type="ECO:0000256" key="10">
    <source>
        <dbReference type="ARBA" id="ARBA00042508"/>
    </source>
</evidence>
<dbReference type="GO" id="GO:0008270">
    <property type="term" value="F:zinc ion binding"/>
    <property type="evidence" value="ECO:0007669"/>
    <property type="project" value="UniProtKB-KW"/>
</dbReference>
<comment type="similarity">
    <text evidence="8">Belongs to the TDD superfamily. DTWD1 family.</text>
</comment>
<dbReference type="InterPro" id="IPR005636">
    <property type="entry name" value="DTW"/>
</dbReference>
<dbReference type="SMART" id="SM00343">
    <property type="entry name" value="ZnF_C2HC"/>
    <property type="match status" value="2"/>
</dbReference>
<comment type="caution">
    <text evidence="15">The sequence shown here is derived from an EMBL/GenBank/DDBJ whole genome shotgun (WGS) entry which is preliminary data.</text>
</comment>
<evidence type="ECO:0000313" key="16">
    <source>
        <dbReference type="Proteomes" id="UP000018721"/>
    </source>
</evidence>
<evidence type="ECO:0000313" key="15">
    <source>
        <dbReference type="EMBL" id="ETI36281.1"/>
    </source>
</evidence>
<dbReference type="EMBL" id="ANIZ01003046">
    <property type="protein sequence ID" value="ETI36281.1"/>
    <property type="molecule type" value="Genomic_DNA"/>
</dbReference>
<evidence type="ECO:0000256" key="13">
    <source>
        <dbReference type="SAM" id="MobiDB-lite"/>
    </source>
</evidence>
<comment type="subcellular location">
    <subcellularLocation>
        <location evidence="1">Nucleus</location>
    </subcellularLocation>
</comment>
<dbReference type="GO" id="GO:0008033">
    <property type="term" value="P:tRNA processing"/>
    <property type="evidence" value="ECO:0007669"/>
    <property type="project" value="UniProtKB-KW"/>
</dbReference>
<protein>
    <recommendedName>
        <fullName evidence="9">tRNA-uridine aminocarboxypropyltransferase 1</fullName>
        <ecNumber evidence="2">2.5.1.25</ecNumber>
    </recommendedName>
    <alternativeName>
        <fullName evidence="10">DTW domain-containing protein 1</fullName>
    </alternativeName>
</protein>
<keyword evidence="12" id="KW-0863">Zinc-finger</keyword>
<evidence type="ECO:0000256" key="3">
    <source>
        <dbReference type="ARBA" id="ARBA00022679"/>
    </source>
</evidence>
<reference evidence="15 16" key="1">
    <citation type="submission" date="2013-11" db="EMBL/GenBank/DDBJ databases">
        <title>The Genome Sequence of Phytophthora parasitica P1569.</title>
        <authorList>
            <consortium name="The Broad Institute Genomics Platform"/>
            <person name="Russ C."/>
            <person name="Tyler B."/>
            <person name="Panabieres F."/>
            <person name="Shan W."/>
            <person name="Tripathy S."/>
            <person name="Grunwald N."/>
            <person name="Machado M."/>
            <person name="Johnson C.S."/>
            <person name="Arredondo F."/>
            <person name="Hong C."/>
            <person name="Coffey M."/>
            <person name="Young S.K."/>
            <person name="Zeng Q."/>
            <person name="Gargeya S."/>
            <person name="Fitzgerald M."/>
            <person name="Abouelleil A."/>
            <person name="Alvarado L."/>
            <person name="Chapman S.B."/>
            <person name="Gainer-Dewar J."/>
            <person name="Goldberg J."/>
            <person name="Griggs A."/>
            <person name="Gujja S."/>
            <person name="Hansen M."/>
            <person name="Howarth C."/>
            <person name="Imamovic A."/>
            <person name="Ireland A."/>
            <person name="Larimer J."/>
            <person name="McCowan C."/>
            <person name="Murphy C."/>
            <person name="Pearson M."/>
            <person name="Poon T.W."/>
            <person name="Priest M."/>
            <person name="Roberts A."/>
            <person name="Saif S."/>
            <person name="Shea T."/>
            <person name="Sykes S."/>
            <person name="Wortman J."/>
            <person name="Nusbaum C."/>
            <person name="Birren B."/>
        </authorList>
    </citation>
    <scope>NUCLEOTIDE SEQUENCE [LARGE SCALE GENOMIC DNA]</scope>
    <source>
        <strain evidence="15 16">P1569</strain>
    </source>
</reference>
<dbReference type="AlphaFoldDB" id="V9EB92"/>
<dbReference type="GO" id="GO:0003676">
    <property type="term" value="F:nucleic acid binding"/>
    <property type="evidence" value="ECO:0007669"/>
    <property type="project" value="InterPro"/>
</dbReference>
<evidence type="ECO:0000259" key="14">
    <source>
        <dbReference type="PROSITE" id="PS50158"/>
    </source>
</evidence>